<keyword evidence="4" id="KW-0812">Transmembrane</keyword>
<keyword evidence="4" id="KW-1133">Transmembrane helix</keyword>
<evidence type="ECO:0000313" key="6">
    <source>
        <dbReference type="Proteomes" id="UP000000739"/>
    </source>
</evidence>
<keyword evidence="4" id="KW-0472">Membrane</keyword>
<dbReference type="Pfam" id="PF03480">
    <property type="entry name" value="DctP"/>
    <property type="match status" value="1"/>
</dbReference>
<keyword evidence="2" id="KW-0813">Transport</keyword>
<proteinExistence type="inferred from homology"/>
<sequence length="367" mass="41531">MASLFFLPRKGGALLASALRPRPAAWVAMLVLFAFLFSVGAALGQEPRFNWKFATLAPEGVGYAVQIKHVVKPKLEEVGQGDIRIKIYWSGVMGDDAGIIRKMRFGHLNGAGLTGSGSISLCPEMSVLSLPFLFSDYDEVDYVRKNMRDDFESYMETSGAFLFAFIDQGFDQIYSKKYSFTKEEDFRAARFLTWYGPVEEEFYRSLGNNPIPVSFPRVLPSLKDDVGDSFMGPAILVVGSTMFTMFKHANTTFIRYSPACCVIRMEDWNSLPQEYVDAYYSLRDGIENEFCVQNRRDDKKYLVALSKYGISVTRTDPETVAAIREKVKPVWKELEGRVYPPEVLEKVTTHLQQYRNAKASGQEGEVR</sequence>
<dbReference type="Proteomes" id="UP000000739">
    <property type="component" value="Chromosome"/>
</dbReference>
<evidence type="ECO:0000256" key="4">
    <source>
        <dbReference type="SAM" id="Phobius"/>
    </source>
</evidence>
<dbReference type="RefSeq" id="WP_015948988.1">
    <property type="nucleotide sequence ID" value="NC_011768.1"/>
</dbReference>
<dbReference type="GO" id="GO:0055085">
    <property type="term" value="P:transmembrane transport"/>
    <property type="evidence" value="ECO:0007669"/>
    <property type="project" value="InterPro"/>
</dbReference>
<organism evidence="5 6">
    <name type="scientific">Desulfatibacillum aliphaticivorans</name>
    <dbReference type="NCBI Taxonomy" id="218208"/>
    <lineage>
        <taxon>Bacteria</taxon>
        <taxon>Pseudomonadati</taxon>
        <taxon>Thermodesulfobacteriota</taxon>
        <taxon>Desulfobacteria</taxon>
        <taxon>Desulfobacterales</taxon>
        <taxon>Desulfatibacillaceae</taxon>
        <taxon>Desulfatibacillum</taxon>
    </lineage>
</organism>
<keyword evidence="6" id="KW-1185">Reference proteome</keyword>
<dbReference type="CDD" id="cd13670">
    <property type="entry name" value="PBP2_TRAP_Tp0957_like"/>
    <property type="match status" value="1"/>
</dbReference>
<protein>
    <submittedName>
        <fullName evidence="5">TRAP-type C4-dicarboxylate transport system, DctP subunit</fullName>
    </submittedName>
</protein>
<dbReference type="InterPro" id="IPR038404">
    <property type="entry name" value="TRAP_DctP_sf"/>
</dbReference>
<evidence type="ECO:0000256" key="1">
    <source>
        <dbReference type="ARBA" id="ARBA00009023"/>
    </source>
</evidence>
<dbReference type="InterPro" id="IPR018389">
    <property type="entry name" value="DctP_fam"/>
</dbReference>
<keyword evidence="3" id="KW-0732">Signal</keyword>
<evidence type="ECO:0000313" key="5">
    <source>
        <dbReference type="EMBL" id="ACL05941.1"/>
    </source>
</evidence>
<dbReference type="HOGENOM" id="CLU_036176_6_0_7"/>
<dbReference type="Gene3D" id="3.40.190.170">
    <property type="entry name" value="Bacterial extracellular solute-binding protein, family 7"/>
    <property type="match status" value="1"/>
</dbReference>
<dbReference type="PANTHER" id="PTHR33376:SF7">
    <property type="entry name" value="C4-DICARBOXYLATE-BINDING PROTEIN DCTB"/>
    <property type="match status" value="1"/>
</dbReference>
<accession>B8FMA3</accession>
<reference evidence="5 6" key="1">
    <citation type="journal article" date="2012" name="Environ. Microbiol.">
        <title>The genome sequence of Desulfatibacillum alkenivorans AK-01: a blueprint for anaerobic alkane oxidation.</title>
        <authorList>
            <person name="Callaghan A.V."/>
            <person name="Morris B.E."/>
            <person name="Pereira I.A."/>
            <person name="McInerney M.J."/>
            <person name="Austin R.N."/>
            <person name="Groves J.T."/>
            <person name="Kukor J.J."/>
            <person name="Suflita J.M."/>
            <person name="Young L.Y."/>
            <person name="Zylstra G.J."/>
            <person name="Wawrik B."/>
        </authorList>
    </citation>
    <scope>NUCLEOTIDE SEQUENCE [LARGE SCALE GENOMIC DNA]</scope>
    <source>
        <strain evidence="5 6">AK-01</strain>
    </source>
</reference>
<dbReference type="PANTHER" id="PTHR33376">
    <property type="match status" value="1"/>
</dbReference>
<feature type="transmembrane region" description="Helical" evidence="4">
    <location>
        <begin position="24"/>
        <end position="43"/>
    </location>
</feature>
<name>B8FMA3_DESAL</name>
<dbReference type="AlphaFoldDB" id="B8FMA3"/>
<dbReference type="EMBL" id="CP001322">
    <property type="protein sequence ID" value="ACL05941.1"/>
    <property type="molecule type" value="Genomic_DNA"/>
</dbReference>
<dbReference type="eggNOG" id="COG1638">
    <property type="taxonomic scope" value="Bacteria"/>
</dbReference>
<dbReference type="NCBIfam" id="NF037995">
    <property type="entry name" value="TRAP_S1"/>
    <property type="match status" value="1"/>
</dbReference>
<evidence type="ECO:0000256" key="3">
    <source>
        <dbReference type="ARBA" id="ARBA00022729"/>
    </source>
</evidence>
<evidence type="ECO:0000256" key="2">
    <source>
        <dbReference type="ARBA" id="ARBA00022448"/>
    </source>
</evidence>
<gene>
    <name evidence="5" type="ordered locus">Dalk_4261</name>
</gene>
<dbReference type="KEGG" id="dal:Dalk_4261"/>
<comment type="similarity">
    <text evidence="1">Belongs to the bacterial solute-binding protein 7 family.</text>
</comment>